<sequence length="246" mass="25975">MIDLQTLLICSAFLGIALLYASAGQAGASGYIAIMALAGYEPESIKPTALVLNILVSLVVSWRFIRDGHFNWQLFWPFALPAVPMALLGGYITPPKAWFEYLLGALLLVAGTLSLVRRESKDEIVRPPSKPAALASGAIIGLASGLTGVGGGVLITPLLLFCRWSSMRAAASVAALFILCNSIAALAGNWSATNRLPPGIGRLALIVVVGSWIGARLGSHWLSPRQIRVSLAIVLIIASLKLLLPI</sequence>
<dbReference type="Proteomes" id="UP000295606">
    <property type="component" value="Unassembled WGS sequence"/>
</dbReference>
<feature type="transmembrane region" description="Helical" evidence="5">
    <location>
        <begin position="98"/>
        <end position="116"/>
    </location>
</feature>
<keyword evidence="5" id="KW-1003">Cell membrane</keyword>
<evidence type="ECO:0000256" key="4">
    <source>
        <dbReference type="ARBA" id="ARBA00023136"/>
    </source>
</evidence>
<name>A0A4R5L3J5_9BURK</name>
<comment type="caution">
    <text evidence="6">The sequence shown here is derived from an EMBL/GenBank/DDBJ whole genome shotgun (WGS) entry which is preliminary data.</text>
</comment>
<feature type="transmembrane region" description="Helical" evidence="5">
    <location>
        <begin position="167"/>
        <end position="187"/>
    </location>
</feature>
<dbReference type="PANTHER" id="PTHR43701">
    <property type="entry name" value="MEMBRANE TRANSPORTER PROTEIN MJ0441-RELATED"/>
    <property type="match status" value="1"/>
</dbReference>
<proteinExistence type="inferred from homology"/>
<dbReference type="EMBL" id="SMOD01000044">
    <property type="protein sequence ID" value="TDG03222.1"/>
    <property type="molecule type" value="Genomic_DNA"/>
</dbReference>
<protein>
    <recommendedName>
        <fullName evidence="5">Probable membrane transporter protein</fullName>
    </recommendedName>
</protein>
<gene>
    <name evidence="6" type="ORF">E1N52_35620</name>
</gene>
<feature type="transmembrane region" description="Helical" evidence="5">
    <location>
        <begin position="199"/>
        <end position="215"/>
    </location>
</feature>
<feature type="transmembrane region" description="Helical" evidence="5">
    <location>
        <begin position="44"/>
        <end position="62"/>
    </location>
</feature>
<dbReference type="InterPro" id="IPR002781">
    <property type="entry name" value="TM_pro_TauE-like"/>
</dbReference>
<feature type="transmembrane region" description="Helical" evidence="5">
    <location>
        <begin position="227"/>
        <end position="244"/>
    </location>
</feature>
<dbReference type="AlphaFoldDB" id="A0A4R5L3J5"/>
<evidence type="ECO:0000313" key="6">
    <source>
        <dbReference type="EMBL" id="TDG03222.1"/>
    </source>
</evidence>
<evidence type="ECO:0000256" key="1">
    <source>
        <dbReference type="ARBA" id="ARBA00004141"/>
    </source>
</evidence>
<keyword evidence="2 5" id="KW-0812">Transmembrane</keyword>
<evidence type="ECO:0000256" key="3">
    <source>
        <dbReference type="ARBA" id="ARBA00022989"/>
    </source>
</evidence>
<evidence type="ECO:0000256" key="2">
    <source>
        <dbReference type="ARBA" id="ARBA00022692"/>
    </source>
</evidence>
<keyword evidence="4 5" id="KW-0472">Membrane</keyword>
<accession>A0A4R5L3J5</accession>
<dbReference type="InterPro" id="IPR051598">
    <property type="entry name" value="TSUP/Inactive_protease-like"/>
</dbReference>
<reference evidence="6 7" key="1">
    <citation type="submission" date="2019-03" db="EMBL/GenBank/DDBJ databases">
        <title>Paraburkholderia sp. isolated from native Mimosa gymnas in Guartela State Park, Brazil.</title>
        <authorList>
            <person name="Paulitsch F."/>
            <person name="Hungria M."/>
            <person name="Delamuta J.R.M."/>
            <person name="Ribeiro R.A."/>
            <person name="Dall'Agnol R."/>
            <person name="Silva J.S.B."/>
        </authorList>
    </citation>
    <scope>NUCLEOTIDE SEQUENCE [LARGE SCALE GENOMIC DNA]</scope>
    <source>
        <strain evidence="6 7">CNPSo 3008</strain>
    </source>
</reference>
<keyword evidence="3 5" id="KW-1133">Transmembrane helix</keyword>
<comment type="subcellular location">
    <subcellularLocation>
        <location evidence="5">Cell membrane</location>
        <topology evidence="5">Multi-pass membrane protein</topology>
    </subcellularLocation>
    <subcellularLocation>
        <location evidence="1">Membrane</location>
        <topology evidence="1">Multi-pass membrane protein</topology>
    </subcellularLocation>
</comment>
<dbReference type="OrthoDB" id="560496at2"/>
<evidence type="ECO:0000313" key="7">
    <source>
        <dbReference type="Proteomes" id="UP000295606"/>
    </source>
</evidence>
<feature type="transmembrane region" description="Helical" evidence="5">
    <location>
        <begin position="137"/>
        <end position="161"/>
    </location>
</feature>
<dbReference type="RefSeq" id="WP_133188671.1">
    <property type="nucleotide sequence ID" value="NZ_SMOD01000044.1"/>
</dbReference>
<dbReference type="PANTHER" id="PTHR43701:SF5">
    <property type="entry name" value="MEMBRANE TRANSPORTER PROTEIN-RELATED"/>
    <property type="match status" value="1"/>
</dbReference>
<dbReference type="Pfam" id="PF01925">
    <property type="entry name" value="TauE"/>
    <property type="match status" value="1"/>
</dbReference>
<evidence type="ECO:0000256" key="5">
    <source>
        <dbReference type="RuleBase" id="RU363041"/>
    </source>
</evidence>
<comment type="similarity">
    <text evidence="5">Belongs to the 4-toluene sulfonate uptake permease (TSUP) (TC 2.A.102) family.</text>
</comment>
<dbReference type="GO" id="GO:0005886">
    <property type="term" value="C:plasma membrane"/>
    <property type="evidence" value="ECO:0007669"/>
    <property type="project" value="UniProtKB-SubCell"/>
</dbReference>
<organism evidence="6 7">
    <name type="scientific">Paraburkholderia guartelaensis</name>
    <dbReference type="NCBI Taxonomy" id="2546446"/>
    <lineage>
        <taxon>Bacteria</taxon>
        <taxon>Pseudomonadati</taxon>
        <taxon>Pseudomonadota</taxon>
        <taxon>Betaproteobacteria</taxon>
        <taxon>Burkholderiales</taxon>
        <taxon>Burkholderiaceae</taxon>
        <taxon>Paraburkholderia</taxon>
    </lineage>
</organism>
<feature type="transmembrane region" description="Helical" evidence="5">
    <location>
        <begin position="74"/>
        <end position="92"/>
    </location>
</feature>